<protein>
    <submittedName>
        <fullName evidence="1">Uncharacterized protein</fullName>
    </submittedName>
</protein>
<gene>
    <name evidence="1" type="ORF">GCM10009123_10310</name>
</gene>
<name>A0ABN0SXB4_9GAMM</name>
<reference evidence="1 2" key="1">
    <citation type="journal article" date="2019" name="Int. J. Syst. Evol. Microbiol.">
        <title>The Global Catalogue of Microorganisms (GCM) 10K type strain sequencing project: providing services to taxonomists for standard genome sequencing and annotation.</title>
        <authorList>
            <consortium name="The Broad Institute Genomics Platform"/>
            <consortium name="The Broad Institute Genome Sequencing Center for Infectious Disease"/>
            <person name="Wu L."/>
            <person name="Ma J."/>
        </authorList>
    </citation>
    <scope>NUCLEOTIDE SEQUENCE [LARGE SCALE GENOMIC DNA]</scope>
    <source>
        <strain evidence="1 2">JCM 16211</strain>
    </source>
</reference>
<keyword evidence="2" id="KW-1185">Reference proteome</keyword>
<accession>A0ABN0SXB4</accession>
<dbReference type="Proteomes" id="UP001501221">
    <property type="component" value="Unassembled WGS sequence"/>
</dbReference>
<sequence>MLINDEIEYIFNAVSNKKDLWADLLRKTYIKPIHHNLNKNNKPKPSPKADGF</sequence>
<evidence type="ECO:0000313" key="2">
    <source>
        <dbReference type="Proteomes" id="UP001501221"/>
    </source>
</evidence>
<dbReference type="EMBL" id="BAAAFM010000003">
    <property type="protein sequence ID" value="GAA0204782.1"/>
    <property type="molecule type" value="Genomic_DNA"/>
</dbReference>
<evidence type="ECO:0000313" key="1">
    <source>
        <dbReference type="EMBL" id="GAA0204782.1"/>
    </source>
</evidence>
<comment type="caution">
    <text evidence="1">The sequence shown here is derived from an EMBL/GenBank/DDBJ whole genome shotgun (WGS) entry which is preliminary data.</text>
</comment>
<organism evidence="1 2">
    <name type="scientific">Kangiella japonica</name>
    <dbReference type="NCBI Taxonomy" id="647384"/>
    <lineage>
        <taxon>Bacteria</taxon>
        <taxon>Pseudomonadati</taxon>
        <taxon>Pseudomonadota</taxon>
        <taxon>Gammaproteobacteria</taxon>
        <taxon>Kangiellales</taxon>
        <taxon>Kangiellaceae</taxon>
        <taxon>Kangiella</taxon>
    </lineage>
</organism>
<proteinExistence type="predicted"/>